<evidence type="ECO:0000256" key="2">
    <source>
        <dbReference type="SAM" id="SignalP"/>
    </source>
</evidence>
<dbReference type="Proteomes" id="UP000288212">
    <property type="component" value="Unassembled WGS sequence"/>
</dbReference>
<dbReference type="GO" id="GO:0046872">
    <property type="term" value="F:metal ion binding"/>
    <property type="evidence" value="ECO:0007669"/>
    <property type="project" value="InterPro"/>
</dbReference>
<dbReference type="InterPro" id="IPR029052">
    <property type="entry name" value="Metallo-depent_PP-like"/>
</dbReference>
<keyword evidence="6" id="KW-1185">Reference proteome</keyword>
<dbReference type="SUPFAM" id="SSF56300">
    <property type="entry name" value="Metallo-dependent phosphatases"/>
    <property type="match status" value="1"/>
</dbReference>
<dbReference type="Gene3D" id="2.60.40.380">
    <property type="entry name" value="Purple acid phosphatase-like, N-terminal"/>
    <property type="match status" value="1"/>
</dbReference>
<dbReference type="Gene3D" id="3.60.21.10">
    <property type="match status" value="1"/>
</dbReference>
<protein>
    <submittedName>
        <fullName evidence="5">Metallophosphoesterase</fullName>
    </submittedName>
</protein>
<accession>A0A432VT09</accession>
<dbReference type="PANTHER" id="PTHR22953:SF153">
    <property type="entry name" value="PURPLE ACID PHOSPHATASE"/>
    <property type="match status" value="1"/>
</dbReference>
<comment type="caution">
    <text evidence="5">The sequence shown here is derived from an EMBL/GenBank/DDBJ whole genome shotgun (WGS) entry which is preliminary data.</text>
</comment>
<dbReference type="SUPFAM" id="SSF49363">
    <property type="entry name" value="Purple acid phosphatase, N-terminal domain"/>
    <property type="match status" value="1"/>
</dbReference>
<sequence length="491" mass="54910">MSISLLAFALTAPLAAHDVTPVVTTNYQPAPQVERNVLVPEGVIRYAPTMFPDRIVLLPGAAAERSHQVTWRTDSSVTFAVAEISPALDTPGLHYVATTVQGQTLALSTTNGDAHHHHVTFNNLEPDTLYAYRVRGGSHTAAASSEANGPEQVAWSEWFQFRTPKAEFAPFSAIYFGDAQNAVKSHFSRVIREAFRSTPEAMVMVHAGDLVNSRYGEHDNEWGEWFDAGGWANGMIAQFVTPGNHEYIEHDDGPRTIVPQWETHFAVAANGPEPLQRSVWYSDYQGVRFISLDSMEAVQSDDMARIQAEWLREVLQNNPNQWTVVTYHHPMFSVSLGRDNPALRKYWQPVFDEFGVDLVLQGHDHTYGRGQNHTEGTSGQLTRYGPMYVVSVAGPKMYLVSDDSAKFMQATAEELQLFQTLRFTEERLHYEARTVTGELFDAFDLVKAEDGSVSVHNKAIGSDSPLYLHRCSNPNKPRETRCWNGTEVIQP</sequence>
<dbReference type="InterPro" id="IPR039331">
    <property type="entry name" value="PAPs-like"/>
</dbReference>
<keyword evidence="1 2" id="KW-0732">Signal</keyword>
<feature type="domain" description="Purple acid phosphatase N-terminal" evidence="4">
    <location>
        <begin position="52"/>
        <end position="163"/>
    </location>
</feature>
<evidence type="ECO:0000313" key="5">
    <source>
        <dbReference type="EMBL" id="RUO19433.1"/>
    </source>
</evidence>
<gene>
    <name evidence="5" type="ORF">CWE06_07820</name>
</gene>
<dbReference type="RefSeq" id="WP_126792865.1">
    <property type="nucleotide sequence ID" value="NZ_PIPI01000005.1"/>
</dbReference>
<dbReference type="InterPro" id="IPR004843">
    <property type="entry name" value="Calcineurin-like_PHP"/>
</dbReference>
<dbReference type="OrthoDB" id="9809781at2"/>
<dbReference type="InterPro" id="IPR015914">
    <property type="entry name" value="PAPs_N"/>
</dbReference>
<dbReference type="AlphaFoldDB" id="A0A432VT09"/>
<dbReference type="InterPro" id="IPR008963">
    <property type="entry name" value="Purple_acid_Pase-like_N"/>
</dbReference>
<organism evidence="5 6">
    <name type="scientific">Aliidiomarina haloalkalitolerans</name>
    <dbReference type="NCBI Taxonomy" id="859059"/>
    <lineage>
        <taxon>Bacteria</taxon>
        <taxon>Pseudomonadati</taxon>
        <taxon>Pseudomonadota</taxon>
        <taxon>Gammaproteobacteria</taxon>
        <taxon>Alteromonadales</taxon>
        <taxon>Idiomarinaceae</taxon>
        <taxon>Aliidiomarina</taxon>
    </lineage>
</organism>
<proteinExistence type="predicted"/>
<feature type="chain" id="PRO_5019321275" evidence="2">
    <location>
        <begin position="19"/>
        <end position="491"/>
    </location>
</feature>
<evidence type="ECO:0000313" key="6">
    <source>
        <dbReference type="Proteomes" id="UP000288212"/>
    </source>
</evidence>
<feature type="domain" description="Calcineurin-like phosphoesterase" evidence="3">
    <location>
        <begin position="189"/>
        <end position="367"/>
    </location>
</feature>
<dbReference type="EMBL" id="PIPI01000005">
    <property type="protein sequence ID" value="RUO19433.1"/>
    <property type="molecule type" value="Genomic_DNA"/>
</dbReference>
<feature type="signal peptide" evidence="2">
    <location>
        <begin position="1"/>
        <end position="18"/>
    </location>
</feature>
<evidence type="ECO:0000259" key="4">
    <source>
        <dbReference type="Pfam" id="PF16656"/>
    </source>
</evidence>
<dbReference type="GO" id="GO:0003993">
    <property type="term" value="F:acid phosphatase activity"/>
    <property type="evidence" value="ECO:0007669"/>
    <property type="project" value="InterPro"/>
</dbReference>
<evidence type="ECO:0000256" key="1">
    <source>
        <dbReference type="ARBA" id="ARBA00022729"/>
    </source>
</evidence>
<name>A0A432VT09_9GAMM</name>
<dbReference type="Pfam" id="PF00149">
    <property type="entry name" value="Metallophos"/>
    <property type="match status" value="1"/>
</dbReference>
<dbReference type="Pfam" id="PF16656">
    <property type="entry name" value="Pur_ac_phosph_N"/>
    <property type="match status" value="1"/>
</dbReference>
<evidence type="ECO:0000259" key="3">
    <source>
        <dbReference type="Pfam" id="PF00149"/>
    </source>
</evidence>
<dbReference type="PANTHER" id="PTHR22953">
    <property type="entry name" value="ACID PHOSPHATASE RELATED"/>
    <property type="match status" value="1"/>
</dbReference>
<reference evidence="5 6" key="1">
    <citation type="journal article" date="2011" name="Front. Microbiol.">
        <title>Genomic signatures of strain selection and enhancement in Bacillus atrophaeus var. globigii, a historical biowarfare simulant.</title>
        <authorList>
            <person name="Gibbons H.S."/>
            <person name="Broomall S.M."/>
            <person name="McNew L.A."/>
            <person name="Daligault H."/>
            <person name="Chapman C."/>
            <person name="Bruce D."/>
            <person name="Karavis M."/>
            <person name="Krepps M."/>
            <person name="McGregor P.A."/>
            <person name="Hong C."/>
            <person name="Park K.H."/>
            <person name="Akmal A."/>
            <person name="Feldman A."/>
            <person name="Lin J.S."/>
            <person name="Chang W.E."/>
            <person name="Higgs B.W."/>
            <person name="Demirev P."/>
            <person name="Lindquist J."/>
            <person name="Liem A."/>
            <person name="Fochler E."/>
            <person name="Read T.D."/>
            <person name="Tapia R."/>
            <person name="Johnson S."/>
            <person name="Bishop-Lilly K.A."/>
            <person name="Detter C."/>
            <person name="Han C."/>
            <person name="Sozhamannan S."/>
            <person name="Rosenzweig C.N."/>
            <person name="Skowronski E.W."/>
        </authorList>
    </citation>
    <scope>NUCLEOTIDE SEQUENCE [LARGE SCALE GENOMIC DNA]</scope>
    <source>
        <strain evidence="5 6">AK5</strain>
    </source>
</reference>